<organism evidence="1">
    <name type="scientific">Loa loa</name>
    <name type="common">Eye worm</name>
    <name type="synonym">Filaria loa</name>
    <dbReference type="NCBI Taxonomy" id="7209"/>
    <lineage>
        <taxon>Eukaryota</taxon>
        <taxon>Metazoa</taxon>
        <taxon>Ecdysozoa</taxon>
        <taxon>Nematoda</taxon>
        <taxon>Chromadorea</taxon>
        <taxon>Rhabditida</taxon>
        <taxon>Spirurina</taxon>
        <taxon>Spiruromorpha</taxon>
        <taxon>Filarioidea</taxon>
        <taxon>Onchocercidae</taxon>
        <taxon>Loa</taxon>
    </lineage>
</organism>
<gene>
    <name evidence="1" type="ORF">LOAG_17139</name>
</gene>
<dbReference type="GeneID" id="31251580"/>
<sequence length="63" mass="7296">MMRSLQTGTDLRFHLAKKKIRTCAGNFGIFVRVFWSVHGKSKCSFVSETSIKRFLDVTKVWDV</sequence>
<reference evidence="1" key="1">
    <citation type="submission" date="2012-04" db="EMBL/GenBank/DDBJ databases">
        <title>The Genome Sequence of Loa loa.</title>
        <authorList>
            <consortium name="The Broad Institute Genome Sequencing Platform"/>
            <consortium name="Broad Institute Genome Sequencing Center for Infectious Disease"/>
            <person name="Nutman T.B."/>
            <person name="Fink D.L."/>
            <person name="Russ C."/>
            <person name="Young S."/>
            <person name="Zeng Q."/>
            <person name="Gargeya S."/>
            <person name="Alvarado L."/>
            <person name="Berlin A."/>
            <person name="Chapman S.B."/>
            <person name="Chen Z."/>
            <person name="Freedman E."/>
            <person name="Gellesch M."/>
            <person name="Goldberg J."/>
            <person name="Griggs A."/>
            <person name="Gujja S."/>
            <person name="Heilman E.R."/>
            <person name="Heiman D."/>
            <person name="Howarth C."/>
            <person name="Mehta T."/>
            <person name="Neiman D."/>
            <person name="Pearson M."/>
            <person name="Roberts A."/>
            <person name="Saif S."/>
            <person name="Shea T."/>
            <person name="Shenoy N."/>
            <person name="Sisk P."/>
            <person name="Stolte C."/>
            <person name="Sykes S."/>
            <person name="White J."/>
            <person name="Yandava C."/>
            <person name="Haas B."/>
            <person name="Henn M.R."/>
            <person name="Nusbaum C."/>
            <person name="Birren B."/>
        </authorList>
    </citation>
    <scope>NUCLEOTIDE SEQUENCE [LARGE SCALE GENOMIC DNA]</scope>
</reference>
<dbReference type="RefSeq" id="XP_020306615.1">
    <property type="nucleotide sequence ID" value="XM_020449797.1"/>
</dbReference>
<name>A0A1S0UJM0_LOALO</name>
<accession>A0A1S0UJM0</accession>
<dbReference type="EMBL" id="JH712109">
    <property type="protein sequence ID" value="EJD75775.1"/>
    <property type="molecule type" value="Genomic_DNA"/>
</dbReference>
<evidence type="ECO:0000313" key="1">
    <source>
        <dbReference type="EMBL" id="EJD75775.1"/>
    </source>
</evidence>
<dbReference type="AlphaFoldDB" id="A0A1S0UJM0"/>
<dbReference type="InParanoid" id="A0A1S0UJM0"/>
<dbReference type="KEGG" id="loa:LOAG_17139"/>
<protein>
    <submittedName>
        <fullName evidence="1">Uncharacterized protein</fullName>
    </submittedName>
</protein>
<dbReference type="CTD" id="31251580"/>
<proteinExistence type="predicted"/>